<dbReference type="EMBL" id="JARFYN010000008">
    <property type="protein sequence ID" value="MDL2405664.1"/>
    <property type="molecule type" value="Genomic_DNA"/>
</dbReference>
<dbReference type="RefSeq" id="WP_285878628.1">
    <property type="nucleotide sequence ID" value="NZ_JARFYN010000008.1"/>
</dbReference>
<evidence type="ECO:0000256" key="1">
    <source>
        <dbReference type="SAM" id="Coils"/>
    </source>
</evidence>
<name>A0ABT7KES0_9HYPH</name>
<evidence type="ECO:0008006" key="4">
    <source>
        <dbReference type="Google" id="ProtNLM"/>
    </source>
</evidence>
<comment type="caution">
    <text evidence="2">The sequence shown here is derived from an EMBL/GenBank/DDBJ whole genome shotgun (WGS) entry which is preliminary data.</text>
</comment>
<gene>
    <name evidence="2" type="ORF">PY650_08290</name>
</gene>
<dbReference type="Proteomes" id="UP001172630">
    <property type="component" value="Unassembled WGS sequence"/>
</dbReference>
<sequence>MQVVEELKKKREELEAKIDALHGEIAVLEQQRAAFDTVLKVYDVRYRPDGAARIRPRKPPKVPASAVTPLLKDLDKRGALLRILRDAEAPVSTAHCAKQVALQKESVDRWHASWLTGPRKCLQMKPAIPRGKRYYVFFRVQFLGENPNTDPLAMDLYIESAYVKDVQVRFRRLAPFGRIVEEAVFGKQ</sequence>
<feature type="coiled-coil region" evidence="1">
    <location>
        <begin position="4"/>
        <end position="31"/>
    </location>
</feature>
<evidence type="ECO:0000313" key="3">
    <source>
        <dbReference type="Proteomes" id="UP001172630"/>
    </source>
</evidence>
<organism evidence="2 3">
    <name type="scientific">Rhizobium calliandrae</name>
    <dbReference type="NCBI Taxonomy" id="1312182"/>
    <lineage>
        <taxon>Bacteria</taxon>
        <taxon>Pseudomonadati</taxon>
        <taxon>Pseudomonadota</taxon>
        <taxon>Alphaproteobacteria</taxon>
        <taxon>Hyphomicrobiales</taxon>
        <taxon>Rhizobiaceae</taxon>
        <taxon>Rhizobium/Agrobacterium group</taxon>
        <taxon>Rhizobium</taxon>
    </lineage>
</organism>
<proteinExistence type="predicted"/>
<reference evidence="2" key="1">
    <citation type="submission" date="2023-06" db="EMBL/GenBank/DDBJ databases">
        <title>Phylogenetic Diversity of Rhizobium strains.</title>
        <authorList>
            <person name="Moura F.T."/>
            <person name="Helene L.C.F."/>
            <person name="Hungria M."/>
        </authorList>
    </citation>
    <scope>NUCLEOTIDE SEQUENCE</scope>
    <source>
        <strain evidence="2">CCGE524</strain>
    </source>
</reference>
<accession>A0ABT7KES0</accession>
<keyword evidence="3" id="KW-1185">Reference proteome</keyword>
<keyword evidence="1" id="KW-0175">Coiled coil</keyword>
<protein>
    <recommendedName>
        <fullName evidence="4">Transposase</fullName>
    </recommendedName>
</protein>
<evidence type="ECO:0000313" key="2">
    <source>
        <dbReference type="EMBL" id="MDL2405664.1"/>
    </source>
</evidence>